<dbReference type="PROSITE" id="PS50157">
    <property type="entry name" value="ZINC_FINGER_C2H2_2"/>
    <property type="match status" value="13"/>
</dbReference>
<feature type="domain" description="C2H2-type" evidence="13">
    <location>
        <begin position="525"/>
        <end position="552"/>
    </location>
</feature>
<dbReference type="InParanoid" id="A0A671WNC7"/>
<feature type="domain" description="C2H2-type" evidence="13">
    <location>
        <begin position="721"/>
        <end position="748"/>
    </location>
</feature>
<feature type="region of interest" description="Disordered" evidence="12">
    <location>
        <begin position="81"/>
        <end position="108"/>
    </location>
</feature>
<comment type="similarity">
    <text evidence="2">Belongs to the krueppel C2H2-type zinc-finger protein family.</text>
</comment>
<evidence type="ECO:0000256" key="5">
    <source>
        <dbReference type="ARBA" id="ARBA00022771"/>
    </source>
</evidence>
<dbReference type="GO" id="GO:0008270">
    <property type="term" value="F:zinc ion binding"/>
    <property type="evidence" value="ECO:0007669"/>
    <property type="project" value="UniProtKB-KW"/>
</dbReference>
<dbReference type="GO" id="GO:0000981">
    <property type="term" value="F:DNA-binding transcription factor activity, RNA polymerase II-specific"/>
    <property type="evidence" value="ECO:0007669"/>
    <property type="project" value="TreeGrafter"/>
</dbReference>
<keyword evidence="8" id="KW-0238">DNA-binding</keyword>
<dbReference type="SMART" id="SM00355">
    <property type="entry name" value="ZnF_C2H2"/>
    <property type="match status" value="12"/>
</dbReference>
<feature type="compositionally biased region" description="Polar residues" evidence="12">
    <location>
        <begin position="397"/>
        <end position="410"/>
    </location>
</feature>
<feature type="domain" description="C2H2-type" evidence="13">
    <location>
        <begin position="805"/>
        <end position="832"/>
    </location>
</feature>
<dbReference type="InterPro" id="IPR013087">
    <property type="entry name" value="Znf_C2H2_type"/>
</dbReference>
<keyword evidence="3" id="KW-0479">Metal-binding</keyword>
<dbReference type="FunFam" id="3.30.160.60:FF:000145">
    <property type="entry name" value="Zinc finger protein 574"/>
    <property type="match status" value="1"/>
</dbReference>
<evidence type="ECO:0000256" key="12">
    <source>
        <dbReference type="SAM" id="MobiDB-lite"/>
    </source>
</evidence>
<dbReference type="Pfam" id="PF13465">
    <property type="entry name" value="zf-H2C2_2"/>
    <property type="match status" value="1"/>
</dbReference>
<accession>A0A671WNC7</accession>
<sequence>MSSVESLREFVNERLTAAAEEIFRVFKTTIVQYEEEIDRQRVMLDICWKPQVISVSPELPQQHVCKEEEVLADQQLCNQERNSSLDQEDPEPPEIKEEQEELCTSQEGELLVLKVETDTVMLTPTYEESDHSQAEPTSDHQLLSNNSHVAESRDQKGGKHGDSGSAGDGEQKKKKRHYGTRSHSDNAKNSFNCDTCGKPFKFKSQLNSHLRTHTELPQQHVCKEEEVLTDQQLCNQERNSSLDQEDPEPPEIKEEQEELCTSQEGEQLVLKVETDTVTLTPTYEESDHSEAEPTSDHTELPQQHVYKEEEVLADQQLCNQERNSSLDQEDPDPPEIKEEQEELCTSQEGELLVLKVEMDTVMLTPTYEERDHSEAEPTSDHTEPPQQHVCKEEEVLTDQQLCNQERNSSLDQEDPEPPEIKEEQEELCTSQEGEQLVLKVETDTVMLTPTYEESDHSEAEPTSDHQLLSNNSHVAESRDQKGGKHGDSGSAGDGEPKKKKRHHRKNEDSTSSDIQHDTHPGEKSLKCDTCGKTFKCKSALDKHIRTHTGEKPFTCDICGKAFSQSSHIPVHMRTHTGEKLYSCQTCGKTLADSYSLKRHMRIHTGEKPFTCKTCGKAFSRRATLTVHMRVHTGEKPFTCKTCGKTFKFLAELKPHMRIHTGEQPFTCKTCGKSLSQRTSLTLHMRTHTGEKPYSCQTCGKDFRCHSHLNRHMRIHTGEKPFTCETCGEAFNVCTSLTLHMRTHTGEKPYSCQTCGKDFRCHSHLNQHMRTHTGEKPFTCKKCGKTFTQNSTLTAHMRIHTGEKPFTCKTCGKAFSQRKNLKFHMRTHTGEKPYSCQACGKDFRCHSHLN</sequence>
<feature type="domain" description="C2H2-type" evidence="13">
    <location>
        <begin position="609"/>
        <end position="636"/>
    </location>
</feature>
<feature type="domain" description="C2H2-type" evidence="13">
    <location>
        <begin position="749"/>
        <end position="776"/>
    </location>
</feature>
<feature type="region of interest" description="Disordered" evidence="12">
    <location>
        <begin position="148"/>
        <end position="190"/>
    </location>
</feature>
<feature type="compositionally biased region" description="Basic and acidic residues" evidence="12">
    <location>
        <begin position="514"/>
        <end position="524"/>
    </location>
</feature>
<evidence type="ECO:0000256" key="3">
    <source>
        <dbReference type="ARBA" id="ARBA00022723"/>
    </source>
</evidence>
<evidence type="ECO:0000256" key="6">
    <source>
        <dbReference type="ARBA" id="ARBA00022833"/>
    </source>
</evidence>
<proteinExistence type="inferred from homology"/>
<keyword evidence="7" id="KW-0805">Transcription regulation</keyword>
<dbReference type="Proteomes" id="UP000472265">
    <property type="component" value="Chromosome 12"/>
</dbReference>
<dbReference type="Pfam" id="PF13894">
    <property type="entry name" value="zf-C2H2_4"/>
    <property type="match status" value="1"/>
</dbReference>
<feature type="compositionally biased region" description="Basic and acidic residues" evidence="12">
    <location>
        <begin position="367"/>
        <end position="394"/>
    </location>
</feature>
<protein>
    <recommendedName>
        <fullName evidence="13">C2H2-type domain-containing protein</fullName>
    </recommendedName>
</protein>
<dbReference type="FunFam" id="3.30.160.60:FF:001158">
    <property type="entry name" value="zinc finger protein 22"/>
    <property type="match status" value="2"/>
</dbReference>
<dbReference type="SUPFAM" id="SSF57667">
    <property type="entry name" value="beta-beta-alpha zinc fingers"/>
    <property type="match status" value="7"/>
</dbReference>
<evidence type="ECO:0000256" key="7">
    <source>
        <dbReference type="ARBA" id="ARBA00023015"/>
    </source>
</evidence>
<feature type="compositionally biased region" description="Basic and acidic residues" evidence="12">
    <location>
        <begin position="475"/>
        <end position="487"/>
    </location>
</feature>
<reference evidence="14" key="3">
    <citation type="submission" date="2025-09" db="UniProtKB">
        <authorList>
            <consortium name="Ensembl"/>
        </authorList>
    </citation>
    <scope>IDENTIFICATION</scope>
</reference>
<dbReference type="FunFam" id="3.30.160.60:FF:000176">
    <property type="entry name" value="zinc finger protein 70"/>
    <property type="match status" value="1"/>
</dbReference>
<feature type="region of interest" description="Disordered" evidence="12">
    <location>
        <begin position="236"/>
        <end position="440"/>
    </location>
</feature>
<dbReference type="SMART" id="SM00614">
    <property type="entry name" value="ZnF_BED"/>
    <property type="match status" value="5"/>
</dbReference>
<feature type="domain" description="C2H2-type" evidence="13">
    <location>
        <begin position="637"/>
        <end position="664"/>
    </location>
</feature>
<reference evidence="14" key="2">
    <citation type="submission" date="2025-08" db="UniProtKB">
        <authorList>
            <consortium name="Ensembl"/>
        </authorList>
    </citation>
    <scope>IDENTIFICATION</scope>
</reference>
<feature type="domain" description="C2H2-type" evidence="13">
    <location>
        <begin position="693"/>
        <end position="720"/>
    </location>
</feature>
<evidence type="ECO:0000256" key="1">
    <source>
        <dbReference type="ARBA" id="ARBA00004123"/>
    </source>
</evidence>
<feature type="domain" description="C2H2-type" evidence="13">
    <location>
        <begin position="833"/>
        <end position="849"/>
    </location>
</feature>
<dbReference type="FunFam" id="3.30.160.60:FF:000230">
    <property type="entry name" value="Zinc finger protein 148"/>
    <property type="match status" value="1"/>
</dbReference>
<feature type="region of interest" description="Disordered" evidence="12">
    <location>
        <begin position="473"/>
        <end position="524"/>
    </location>
</feature>
<feature type="domain" description="C2H2-type" evidence="13">
    <location>
        <begin position="777"/>
        <end position="804"/>
    </location>
</feature>
<dbReference type="Ensembl" id="ENSSAUT00010042663.1">
    <property type="protein sequence ID" value="ENSSAUP00010040503.1"/>
    <property type="gene ID" value="ENSSAUG00010016962.1"/>
</dbReference>
<feature type="compositionally biased region" description="Basic and acidic residues" evidence="12">
    <location>
        <begin position="285"/>
        <end position="310"/>
    </location>
</feature>
<feature type="compositionally biased region" description="Basic and acidic residues" evidence="12">
    <location>
        <begin position="150"/>
        <end position="162"/>
    </location>
</feature>
<keyword evidence="10" id="KW-0539">Nucleus</keyword>
<feature type="compositionally biased region" description="Acidic residues" evidence="12">
    <location>
        <begin position="86"/>
        <end position="101"/>
    </location>
</feature>
<evidence type="ECO:0000259" key="13">
    <source>
        <dbReference type="PROSITE" id="PS50157"/>
    </source>
</evidence>
<feature type="domain" description="C2H2-type" evidence="13">
    <location>
        <begin position="581"/>
        <end position="608"/>
    </location>
</feature>
<keyword evidence="9" id="KW-0804">Transcription</keyword>
<dbReference type="GO" id="GO:0042802">
    <property type="term" value="F:identical protein binding"/>
    <property type="evidence" value="ECO:0007669"/>
    <property type="project" value="UniProtKB-ARBA"/>
</dbReference>
<feature type="domain" description="C2H2-type" evidence="13">
    <location>
        <begin position="191"/>
        <end position="218"/>
    </location>
</feature>
<feature type="domain" description="C2H2-type" evidence="13">
    <location>
        <begin position="665"/>
        <end position="692"/>
    </location>
</feature>
<dbReference type="GO" id="GO:0005634">
    <property type="term" value="C:nucleus"/>
    <property type="evidence" value="ECO:0007669"/>
    <property type="project" value="UniProtKB-SubCell"/>
</dbReference>
<name>A0A671WNC7_SPAAU</name>
<evidence type="ECO:0000256" key="2">
    <source>
        <dbReference type="ARBA" id="ARBA00006991"/>
    </source>
</evidence>
<feature type="domain" description="C2H2-type" evidence="13">
    <location>
        <begin position="553"/>
        <end position="580"/>
    </location>
</feature>
<dbReference type="GO" id="GO:0000978">
    <property type="term" value="F:RNA polymerase II cis-regulatory region sequence-specific DNA binding"/>
    <property type="evidence" value="ECO:0007669"/>
    <property type="project" value="TreeGrafter"/>
</dbReference>
<dbReference type="FunFam" id="3.30.160.60:FF:000774">
    <property type="entry name" value="Zinc finger protein"/>
    <property type="match status" value="1"/>
</dbReference>
<dbReference type="PANTHER" id="PTHR24384">
    <property type="entry name" value="FINGER PUTATIVE TRANSCRIPTION FACTOR FAMILY-RELATED"/>
    <property type="match status" value="1"/>
</dbReference>
<feature type="compositionally biased region" description="Acidic residues" evidence="12">
    <location>
        <begin position="411"/>
        <end position="426"/>
    </location>
</feature>
<evidence type="ECO:0000313" key="15">
    <source>
        <dbReference type="Proteomes" id="UP000472265"/>
    </source>
</evidence>
<dbReference type="PROSITE" id="PS00028">
    <property type="entry name" value="ZINC_FINGER_C2H2_1"/>
    <property type="match status" value="12"/>
</dbReference>
<dbReference type="PANTHER" id="PTHR24384:SF218">
    <property type="entry name" value="ZINC FINGER PROTEIN 502"/>
    <property type="match status" value="1"/>
</dbReference>
<feature type="compositionally biased region" description="Acidic residues" evidence="12">
    <location>
        <begin position="327"/>
        <end position="342"/>
    </location>
</feature>
<dbReference type="FunFam" id="3.30.160.60:FF:000912">
    <property type="entry name" value="Zinc finger protein 660"/>
    <property type="match status" value="3"/>
</dbReference>
<evidence type="ECO:0000256" key="8">
    <source>
        <dbReference type="ARBA" id="ARBA00023125"/>
    </source>
</evidence>
<evidence type="ECO:0000256" key="9">
    <source>
        <dbReference type="ARBA" id="ARBA00023163"/>
    </source>
</evidence>
<evidence type="ECO:0000313" key="14">
    <source>
        <dbReference type="Ensembl" id="ENSSAUP00010040503.1"/>
    </source>
</evidence>
<evidence type="ECO:0000256" key="10">
    <source>
        <dbReference type="ARBA" id="ARBA00023242"/>
    </source>
</evidence>
<organism evidence="14 15">
    <name type="scientific">Sparus aurata</name>
    <name type="common">Gilthead sea bream</name>
    <dbReference type="NCBI Taxonomy" id="8175"/>
    <lineage>
        <taxon>Eukaryota</taxon>
        <taxon>Metazoa</taxon>
        <taxon>Chordata</taxon>
        <taxon>Craniata</taxon>
        <taxon>Vertebrata</taxon>
        <taxon>Euteleostomi</taxon>
        <taxon>Actinopterygii</taxon>
        <taxon>Neopterygii</taxon>
        <taxon>Teleostei</taxon>
        <taxon>Neoteleostei</taxon>
        <taxon>Acanthomorphata</taxon>
        <taxon>Eupercaria</taxon>
        <taxon>Spariformes</taxon>
        <taxon>Sparidae</taxon>
        <taxon>Sparus</taxon>
    </lineage>
</organism>
<keyword evidence="15" id="KW-1185">Reference proteome</keyword>
<keyword evidence="6" id="KW-0862">Zinc</keyword>
<dbReference type="InterPro" id="IPR050752">
    <property type="entry name" value="C2H2-ZF_domain"/>
</dbReference>
<dbReference type="GeneTree" id="ENSGT01150000286952"/>
<feature type="compositionally biased region" description="Polar residues" evidence="12">
    <location>
        <begin position="316"/>
        <end position="326"/>
    </location>
</feature>
<dbReference type="FunFam" id="3.30.160.60:FF:000478">
    <property type="entry name" value="Zinc finger protein 133"/>
    <property type="match status" value="2"/>
</dbReference>
<evidence type="ECO:0000256" key="4">
    <source>
        <dbReference type="ARBA" id="ARBA00022737"/>
    </source>
</evidence>
<keyword evidence="4" id="KW-0677">Repeat</keyword>
<dbReference type="FunFam" id="3.30.160.60:FF:000508">
    <property type="entry name" value="Myeloid zinc finger 1"/>
    <property type="match status" value="1"/>
</dbReference>
<dbReference type="Gene3D" id="3.30.160.60">
    <property type="entry name" value="Classic Zinc Finger"/>
    <property type="match status" value="13"/>
</dbReference>
<dbReference type="FunFam" id="3.30.160.60:FF:000744">
    <property type="entry name" value="zinc finger E-box-binding homeobox 1"/>
    <property type="match status" value="1"/>
</dbReference>
<feature type="compositionally biased region" description="Acidic residues" evidence="12">
    <location>
        <begin position="243"/>
        <end position="258"/>
    </location>
</feature>
<reference evidence="14" key="1">
    <citation type="submission" date="2021-04" db="EMBL/GenBank/DDBJ databases">
        <authorList>
            <consortium name="Wellcome Sanger Institute Data Sharing"/>
        </authorList>
    </citation>
    <scope>NUCLEOTIDE SEQUENCE [LARGE SCALE GENOMIC DNA]</scope>
</reference>
<comment type="subcellular location">
    <subcellularLocation>
        <location evidence="1">Nucleus</location>
    </subcellularLocation>
</comment>
<dbReference type="InterPro" id="IPR036236">
    <property type="entry name" value="Znf_C2H2_sf"/>
</dbReference>
<dbReference type="AlphaFoldDB" id="A0A671WNC7"/>
<gene>
    <name evidence="14" type="primary">trim23</name>
</gene>
<keyword evidence="5 11" id="KW-0863">Zinc-finger</keyword>
<dbReference type="Pfam" id="PF00096">
    <property type="entry name" value="zf-C2H2"/>
    <property type="match status" value="7"/>
</dbReference>
<evidence type="ECO:0000256" key="11">
    <source>
        <dbReference type="PROSITE-ProRule" id="PRU00042"/>
    </source>
</evidence>